<sequence length="140" mass="15574">MRYRYPINVCWHSSRDPDTERLLGSGTGTEIVYRYSRLTRVFVAFGLEGWYRHYVAGTSTGSPAYRHSTWGYSRYLVGLATDRMCAYPDGTSCGRVNQVALPDPVSTPRLHPLAVPTGRGDMFTCSHLPHHFSGIAGGES</sequence>
<protein>
    <submittedName>
        <fullName evidence="1">Uncharacterized protein</fullName>
    </submittedName>
</protein>
<reference evidence="1" key="1">
    <citation type="submission" date="2020-07" db="EMBL/GenBank/DDBJ databases">
        <authorList>
            <person name="Lin J."/>
        </authorList>
    </citation>
    <scope>NUCLEOTIDE SEQUENCE</scope>
</reference>
<dbReference type="AlphaFoldDB" id="A0A6V7QBG7"/>
<organism evidence="1">
    <name type="scientific">Ananas comosus var. bracteatus</name>
    <name type="common">red pineapple</name>
    <dbReference type="NCBI Taxonomy" id="296719"/>
    <lineage>
        <taxon>Eukaryota</taxon>
        <taxon>Viridiplantae</taxon>
        <taxon>Streptophyta</taxon>
        <taxon>Embryophyta</taxon>
        <taxon>Tracheophyta</taxon>
        <taxon>Spermatophyta</taxon>
        <taxon>Magnoliopsida</taxon>
        <taxon>Liliopsida</taxon>
        <taxon>Poales</taxon>
        <taxon>Bromeliaceae</taxon>
        <taxon>Bromelioideae</taxon>
        <taxon>Ananas</taxon>
    </lineage>
</organism>
<gene>
    <name evidence="1" type="ORF">CB5_LOCUS23611</name>
</gene>
<proteinExistence type="predicted"/>
<accession>A0A6V7QBG7</accession>
<evidence type="ECO:0000313" key="1">
    <source>
        <dbReference type="EMBL" id="CAD1840400.1"/>
    </source>
</evidence>
<name>A0A6V7QBG7_ANACO</name>
<dbReference type="EMBL" id="LR862135">
    <property type="protein sequence ID" value="CAD1840400.1"/>
    <property type="molecule type" value="Genomic_DNA"/>
</dbReference>